<evidence type="ECO:0000313" key="1">
    <source>
        <dbReference type="EMBL" id="KAI8527875.1"/>
    </source>
</evidence>
<evidence type="ECO:0000313" key="2">
    <source>
        <dbReference type="Proteomes" id="UP001062846"/>
    </source>
</evidence>
<sequence length="201" mass="22176">MAAGSAAAVELDFFQMEKETTSTIPPPKKLFHRRTSFRDIQSVISKLNPELLKAVIATGSVDQTSLPLKTSLFWVPSTPKHDENPFPSLPVYTPAFWSNSCGNSESSTSETAPLTIFYNGTVTVFNVHRHNAENILKLAEGGVSKIFEGGDGRQLLETLHGDLPIARRKSLERFLEKRKERLTLVSPCGNPREHGISGKNT</sequence>
<reference evidence="1" key="1">
    <citation type="submission" date="2022-02" db="EMBL/GenBank/DDBJ databases">
        <title>Plant Genome Project.</title>
        <authorList>
            <person name="Zhang R.-G."/>
        </authorList>
    </citation>
    <scope>NUCLEOTIDE SEQUENCE</scope>
    <source>
        <strain evidence="1">AT1</strain>
    </source>
</reference>
<protein>
    <submittedName>
        <fullName evidence="1">Uncharacterized protein</fullName>
    </submittedName>
</protein>
<organism evidence="1 2">
    <name type="scientific">Rhododendron molle</name>
    <name type="common">Chinese azalea</name>
    <name type="synonym">Azalea mollis</name>
    <dbReference type="NCBI Taxonomy" id="49168"/>
    <lineage>
        <taxon>Eukaryota</taxon>
        <taxon>Viridiplantae</taxon>
        <taxon>Streptophyta</taxon>
        <taxon>Embryophyta</taxon>
        <taxon>Tracheophyta</taxon>
        <taxon>Spermatophyta</taxon>
        <taxon>Magnoliopsida</taxon>
        <taxon>eudicotyledons</taxon>
        <taxon>Gunneridae</taxon>
        <taxon>Pentapetalae</taxon>
        <taxon>asterids</taxon>
        <taxon>Ericales</taxon>
        <taxon>Ericaceae</taxon>
        <taxon>Ericoideae</taxon>
        <taxon>Rhodoreae</taxon>
        <taxon>Rhododendron</taxon>
    </lineage>
</organism>
<keyword evidence="2" id="KW-1185">Reference proteome</keyword>
<dbReference type="Proteomes" id="UP001062846">
    <property type="component" value="Chromosome 12"/>
</dbReference>
<accession>A0ACC0LGM3</accession>
<name>A0ACC0LGM3_RHOML</name>
<gene>
    <name evidence="1" type="ORF">RHMOL_Rhmol12G0107900</name>
</gene>
<comment type="caution">
    <text evidence="1">The sequence shown here is derived from an EMBL/GenBank/DDBJ whole genome shotgun (WGS) entry which is preliminary data.</text>
</comment>
<proteinExistence type="predicted"/>
<dbReference type="EMBL" id="CM046399">
    <property type="protein sequence ID" value="KAI8527875.1"/>
    <property type="molecule type" value="Genomic_DNA"/>
</dbReference>